<dbReference type="PANTHER" id="PTHR46018">
    <property type="entry name" value="ZINC PHOSPHODIESTERASE ELAC PROTEIN 1"/>
    <property type="match status" value="1"/>
</dbReference>
<dbReference type="GO" id="GO:0005634">
    <property type="term" value="C:nucleus"/>
    <property type="evidence" value="ECO:0007669"/>
    <property type="project" value="TreeGrafter"/>
</dbReference>
<dbReference type="InterPro" id="IPR001279">
    <property type="entry name" value="Metallo-B-lactamas"/>
</dbReference>
<name>A0A3B0MEJ4_THEAN</name>
<dbReference type="AlphaFoldDB" id="A0A3B0MEJ4"/>
<accession>A0A3B0MEJ4</accession>
<proteinExistence type="predicted"/>
<reference evidence="3" key="1">
    <citation type="submission" date="2018-07" db="EMBL/GenBank/DDBJ databases">
        <authorList>
            <person name="Quirk P.G."/>
            <person name="Krulwich T.A."/>
        </authorList>
    </citation>
    <scope>NUCLEOTIDE SEQUENCE</scope>
    <source>
        <strain evidence="3">Anand</strain>
    </source>
</reference>
<dbReference type="EMBL" id="UIVS01000001">
    <property type="protein sequence ID" value="SVP89480.1"/>
    <property type="molecule type" value="Genomic_DNA"/>
</dbReference>
<evidence type="ECO:0000313" key="3">
    <source>
        <dbReference type="EMBL" id="SVP88311.1"/>
    </source>
</evidence>
<organism evidence="3">
    <name type="scientific">Theileria annulata</name>
    <dbReference type="NCBI Taxonomy" id="5874"/>
    <lineage>
        <taxon>Eukaryota</taxon>
        <taxon>Sar</taxon>
        <taxon>Alveolata</taxon>
        <taxon>Apicomplexa</taxon>
        <taxon>Aconoidasida</taxon>
        <taxon>Piroplasmida</taxon>
        <taxon>Theileriidae</taxon>
        <taxon>Theileria</taxon>
    </lineage>
</organism>
<protein>
    <submittedName>
        <fullName evidence="3">Metallo-beta-lactamase superfamily/Beta-lactamase superfamily domain containing protein, putative</fullName>
    </submittedName>
</protein>
<evidence type="ECO:0000256" key="1">
    <source>
        <dbReference type="SAM" id="Coils"/>
    </source>
</evidence>
<feature type="coiled-coil region" evidence="1">
    <location>
        <begin position="869"/>
        <end position="896"/>
    </location>
</feature>
<evidence type="ECO:0000313" key="4">
    <source>
        <dbReference type="EMBL" id="SVP89480.1"/>
    </source>
</evidence>
<dbReference type="InterPro" id="IPR036866">
    <property type="entry name" value="RibonucZ/Hydroxyglut_hydro"/>
</dbReference>
<dbReference type="Pfam" id="PF00753">
    <property type="entry name" value="Lactamase_B"/>
    <property type="match status" value="1"/>
</dbReference>
<dbReference type="Gene3D" id="3.60.15.10">
    <property type="entry name" value="Ribonuclease Z/Hydroxyacylglutathione hydrolase-like"/>
    <property type="match status" value="2"/>
</dbReference>
<feature type="domain" description="Metallo-beta-lactamase" evidence="2">
    <location>
        <begin position="524"/>
        <end position="565"/>
    </location>
</feature>
<dbReference type="GO" id="GO:0042781">
    <property type="term" value="F:3'-tRNA processing endoribonuclease activity"/>
    <property type="evidence" value="ECO:0007669"/>
    <property type="project" value="TreeGrafter"/>
</dbReference>
<dbReference type="VEuPathDB" id="PiroplasmaDB:TA18960"/>
<dbReference type="EMBL" id="UIVT01000001">
    <property type="protein sequence ID" value="SVP88311.1"/>
    <property type="molecule type" value="Genomic_DNA"/>
</dbReference>
<gene>
    <name evidence="3" type="ORF">TAT_000017500</name>
    <name evidence="4" type="ORF">TAV_000017300</name>
</gene>
<evidence type="ECO:0000259" key="2">
    <source>
        <dbReference type="Pfam" id="PF00753"/>
    </source>
</evidence>
<sequence length="1067" mass="123037">MKNILIFLIHFSIISNLKKCILISQYLSHKRPSNVTCFVAYYNLYNNTTQSGFLENKSQKIKLNDFNSYKKQTIHSQDRGILVESQKPPVNLVDSGTKPKEQPVGTANAVLKSIVDKGSIKSSPIRHEILDKESLLDELIVYNDNVKDLYEFSGDKNLNFISDDYSVFRKTVDRKEQVISPSDKLLKRRSKDTIYTRLQNYVKSSEIYLAKHGLLEEIKNFVHLLHWNVWHSQSRDGIRECNWTSDQFIRFGKLIEKIDQIVKEQFNSLVETITNTDDDILSELFDERSKLLFSTHYVYNKLKDNVELGEFDIYRSRMTHFHFLKNKLLSTINKIIEPILSEYIEYRLLKTLKQRILRLKISYAKFKSRVVRALSKVKSVVKLLKLKDSSDNTLNNELERSQENVKEEKQENIDEIIKYEKIDLRCLLKQLNHSHISPQSLKNVHQISRNDLYKFNENGNWIIHFVGSGSRQPTTTRLTSTMAFQRIYDPYQSNDNNRAMNGTDQNLKTRITNRRNSFGSKIWLFDCGEGTKNGLENIGLDPLNVDRIFLTHLHGDHCYGVFSFLYLRERQNPLEIYGPPGSKKLINSIHQNTSAMSNNHNLFVVHELIPTQPPIQSTNTINITDNIVNTGTGDTVGAVGDIYINKDGYYKVYEDNDIEVLAAELEHTMPTVGYVIQQKEKPFKRNNIIQPASDSEISLLTQRNQKVKKIAICQDTSESSKMKKIASDADLLIHEATLSSSTSLVSGILLDLFKDNYGLILPQGSIHGLCKFLSNIETKLCCFNFTLSAVSSFVKCERYYLLHKLNVFKNFISNLNPFRIPNITASSNHNGNTADASVSTGNRVNKTKREIDKELKDKWLNNVFVFMDRLNALNELSNYENSVKRLQSRCRLMEKLSKVMPSLDLFKVIETSSKKILFSDIIPDFNSINRAYEKFDITNLYNEKYTVNVLKYLNTISNDIFNYWNDILQLNIPFDVSQSYFNWTALHNSIIASFGHSTPDMAGRFAAEIKAKRLILTHFSNKYPGDDKLQNLLTMIRIENEARTANRKSGGKKIPIIAAWDKMKIRV</sequence>
<dbReference type="PANTHER" id="PTHR46018:SF2">
    <property type="entry name" value="ZINC PHOSPHODIESTERASE ELAC PROTEIN 1"/>
    <property type="match status" value="1"/>
</dbReference>
<keyword evidence="1" id="KW-0175">Coiled coil</keyword>
<dbReference type="SUPFAM" id="SSF56281">
    <property type="entry name" value="Metallo-hydrolase/oxidoreductase"/>
    <property type="match status" value="1"/>
</dbReference>